<dbReference type="EMBL" id="CAJOBJ010202841">
    <property type="protein sequence ID" value="CAF4988237.1"/>
    <property type="molecule type" value="Genomic_DNA"/>
</dbReference>
<proteinExistence type="predicted"/>
<accession>A0A8S3D795</accession>
<evidence type="ECO:0000313" key="1">
    <source>
        <dbReference type="EMBL" id="CAF4988237.1"/>
    </source>
</evidence>
<protein>
    <submittedName>
        <fullName evidence="1">Uncharacterized protein</fullName>
    </submittedName>
</protein>
<dbReference type="AlphaFoldDB" id="A0A8S3D795"/>
<reference evidence="1" key="1">
    <citation type="submission" date="2021-02" db="EMBL/GenBank/DDBJ databases">
        <authorList>
            <person name="Nowell W R."/>
        </authorList>
    </citation>
    <scope>NUCLEOTIDE SEQUENCE</scope>
</reference>
<evidence type="ECO:0000313" key="2">
    <source>
        <dbReference type="Proteomes" id="UP000681720"/>
    </source>
</evidence>
<organism evidence="1 2">
    <name type="scientific">Rotaria magnacalcarata</name>
    <dbReference type="NCBI Taxonomy" id="392030"/>
    <lineage>
        <taxon>Eukaryota</taxon>
        <taxon>Metazoa</taxon>
        <taxon>Spiralia</taxon>
        <taxon>Gnathifera</taxon>
        <taxon>Rotifera</taxon>
        <taxon>Eurotatoria</taxon>
        <taxon>Bdelloidea</taxon>
        <taxon>Philodinida</taxon>
        <taxon>Philodinidae</taxon>
        <taxon>Rotaria</taxon>
    </lineage>
</organism>
<name>A0A8S3D795_9BILA</name>
<comment type="caution">
    <text evidence="1">The sequence shown here is derived from an EMBL/GenBank/DDBJ whole genome shotgun (WGS) entry which is preliminary data.</text>
</comment>
<feature type="non-terminal residue" evidence="1">
    <location>
        <position position="26"/>
    </location>
</feature>
<dbReference type="Proteomes" id="UP000681720">
    <property type="component" value="Unassembled WGS sequence"/>
</dbReference>
<sequence length="26" mass="3045">MTANHNNDDDIKKYCRKLMALPLIPE</sequence>
<gene>
    <name evidence="1" type="ORF">GIL414_LOCUS56464</name>
</gene>